<reference evidence="1 2" key="1">
    <citation type="submission" date="2017-11" db="EMBL/GenBank/DDBJ databases">
        <title>Sequencing the genomes of 1000 actinobacteria strains.</title>
        <authorList>
            <person name="Klenk H.-P."/>
        </authorList>
    </citation>
    <scope>NUCLEOTIDE SEQUENCE [LARGE SCALE GENOMIC DNA]</scope>
    <source>
        <strain evidence="1 2">DSM 44104</strain>
    </source>
</reference>
<evidence type="ECO:0000313" key="2">
    <source>
        <dbReference type="Proteomes" id="UP000232453"/>
    </source>
</evidence>
<proteinExistence type="predicted"/>
<protein>
    <submittedName>
        <fullName evidence="1">Uncharacterized protein</fullName>
    </submittedName>
</protein>
<gene>
    <name evidence="1" type="ORF">ATL51_2090</name>
</gene>
<comment type="caution">
    <text evidence="1">The sequence shown here is derived from an EMBL/GenBank/DDBJ whole genome shotgun (WGS) entry which is preliminary data.</text>
</comment>
<accession>A0AA44ZNY2</accession>
<dbReference type="Proteomes" id="UP000232453">
    <property type="component" value="Unassembled WGS sequence"/>
</dbReference>
<name>A0AA44ZNY2_PSEA5</name>
<dbReference type="AlphaFoldDB" id="A0AA44ZNY2"/>
<dbReference type="EMBL" id="PHUJ01000003">
    <property type="protein sequence ID" value="PKB30426.1"/>
    <property type="molecule type" value="Genomic_DNA"/>
</dbReference>
<organism evidence="1 2">
    <name type="scientific">Pseudonocardia alni</name>
    <name type="common">Amycolata alni</name>
    <dbReference type="NCBI Taxonomy" id="33907"/>
    <lineage>
        <taxon>Bacteria</taxon>
        <taxon>Bacillati</taxon>
        <taxon>Actinomycetota</taxon>
        <taxon>Actinomycetes</taxon>
        <taxon>Pseudonocardiales</taxon>
        <taxon>Pseudonocardiaceae</taxon>
        <taxon>Pseudonocardia</taxon>
    </lineage>
</organism>
<evidence type="ECO:0000313" key="1">
    <source>
        <dbReference type="EMBL" id="PKB30426.1"/>
    </source>
</evidence>
<sequence length="57" mass="6127">MWFTLEHMYGELVSWQRCAGCGAEAELPGDETAGVAVPCPDCPGSMTEEFSWDSVAA</sequence>